<dbReference type="Gene3D" id="2.40.50.140">
    <property type="entry name" value="Nucleic acid-binding proteins"/>
    <property type="match status" value="1"/>
</dbReference>
<evidence type="ECO:0000313" key="10">
    <source>
        <dbReference type="Proteomes" id="UP000664203"/>
    </source>
</evidence>
<dbReference type="HAMAP" id="MF_00044">
    <property type="entry name" value="Asp_tRNA_synth_type1"/>
    <property type="match status" value="1"/>
</dbReference>
<evidence type="ECO:0000256" key="5">
    <source>
        <dbReference type="ARBA" id="ARBA00022917"/>
    </source>
</evidence>
<dbReference type="GO" id="GO:0004815">
    <property type="term" value="F:aspartate-tRNA ligase activity"/>
    <property type="evidence" value="ECO:0007669"/>
    <property type="project" value="TreeGrafter"/>
</dbReference>
<reference evidence="9" key="1">
    <citation type="submission" date="2021-03" db="EMBL/GenBank/DDBJ databases">
        <authorList>
            <person name="Tagirdzhanova G."/>
        </authorList>
    </citation>
    <scope>NUCLEOTIDE SEQUENCE</scope>
</reference>
<dbReference type="PANTHER" id="PTHR22594">
    <property type="entry name" value="ASPARTYL/LYSYL-TRNA SYNTHETASE"/>
    <property type="match status" value="1"/>
</dbReference>
<dbReference type="InterPro" id="IPR004524">
    <property type="entry name" value="Asp-tRNA-ligase_1"/>
</dbReference>
<keyword evidence="4" id="KW-0067">ATP-binding</keyword>
<dbReference type="InterPro" id="IPR012340">
    <property type="entry name" value="NA-bd_OB-fold"/>
</dbReference>
<evidence type="ECO:0000313" key="9">
    <source>
        <dbReference type="EMBL" id="CAF9907841.1"/>
    </source>
</evidence>
<dbReference type="InterPro" id="IPR006195">
    <property type="entry name" value="aa-tRNA-synth_II"/>
</dbReference>
<dbReference type="GO" id="GO:0005524">
    <property type="term" value="F:ATP binding"/>
    <property type="evidence" value="ECO:0007669"/>
    <property type="project" value="UniProtKB-KW"/>
</dbReference>
<feature type="domain" description="Aminoacyl-transfer RNA synthetases class-II family profile" evidence="8">
    <location>
        <begin position="155"/>
        <end position="597"/>
    </location>
</feature>
<dbReference type="PANTHER" id="PTHR22594:SF5">
    <property type="entry name" value="ASPARTATE--TRNA LIGASE, MITOCHONDRIAL"/>
    <property type="match status" value="1"/>
</dbReference>
<keyword evidence="3" id="KW-0547">Nucleotide-binding</keyword>
<protein>
    <recommendedName>
        <fullName evidence="8">Aminoacyl-transfer RNA synthetases class-II family profile domain-containing protein</fullName>
    </recommendedName>
</protein>
<dbReference type="SUPFAM" id="SSF55681">
    <property type="entry name" value="Class II aaRS and biotin synthetases"/>
    <property type="match status" value="1"/>
</dbReference>
<dbReference type="Gene3D" id="3.30.930.10">
    <property type="entry name" value="Bira Bifunctional Protein, Domain 2"/>
    <property type="match status" value="1"/>
</dbReference>
<organism evidence="9 10">
    <name type="scientific">Alectoria fallacina</name>
    <dbReference type="NCBI Taxonomy" id="1903189"/>
    <lineage>
        <taxon>Eukaryota</taxon>
        <taxon>Fungi</taxon>
        <taxon>Dikarya</taxon>
        <taxon>Ascomycota</taxon>
        <taxon>Pezizomycotina</taxon>
        <taxon>Lecanoromycetes</taxon>
        <taxon>OSLEUM clade</taxon>
        <taxon>Lecanoromycetidae</taxon>
        <taxon>Lecanorales</taxon>
        <taxon>Lecanorineae</taxon>
        <taxon>Parmeliaceae</taxon>
        <taxon>Alectoria</taxon>
    </lineage>
</organism>
<evidence type="ECO:0000256" key="2">
    <source>
        <dbReference type="ARBA" id="ARBA00022598"/>
    </source>
</evidence>
<keyword evidence="6" id="KW-0030">Aminoacyl-tRNA synthetase</keyword>
<dbReference type="AlphaFoldDB" id="A0A8H3EIL9"/>
<dbReference type="Proteomes" id="UP000664203">
    <property type="component" value="Unassembled WGS sequence"/>
</dbReference>
<accession>A0A8H3EIL9</accession>
<proteinExistence type="inferred from homology"/>
<evidence type="ECO:0000259" key="8">
    <source>
        <dbReference type="PROSITE" id="PS50862"/>
    </source>
</evidence>
<dbReference type="OrthoDB" id="439710at2759"/>
<dbReference type="InterPro" id="IPR045864">
    <property type="entry name" value="aa-tRNA-synth_II/BPL/LPL"/>
</dbReference>
<evidence type="ECO:0000256" key="1">
    <source>
        <dbReference type="ARBA" id="ARBA00006303"/>
    </source>
</evidence>
<gene>
    <name evidence="9" type="ORF">ALECFALPRED_004019</name>
</gene>
<evidence type="ECO:0000256" key="3">
    <source>
        <dbReference type="ARBA" id="ARBA00022741"/>
    </source>
</evidence>
<dbReference type="PROSITE" id="PS50862">
    <property type="entry name" value="AA_TRNA_LIGASE_II"/>
    <property type="match status" value="1"/>
</dbReference>
<sequence>MTPTEPVGREVVLHGYLGPRSDLSKKLSFVTLFDPAYEKQLQIIAAPHRSKEEDQDVLETLKSIKANTPVTLMGFFKPKPEAQRSPQFPSDKSLRRLDDFEVELRDIQSLNDFPSDIVMSPESEFSPEQRHLQIRTNKHISGALNLRHTTAHLCRKILYSYLGFLEVETPLLFKSTSEGAREFIVPTRRRGLAYALPQSPQQFKQILMASGIRKYFQFARCFRDEDLRADRQPEFTQLDIEKSFAKADDVIETVEELLRAVWKHHLEVELPKPFPRMTYNEAMSCYGSDKPDLRIPILPFSRIDYLLPADLIDKITSLVKPIVEVMIVPAEVPTEAIRRFIGGFLDSPDTKRFHDNPSGGPGIFIYDSSKPLQGLSAFGFGAVEELERRFDMKDGYIVILQARENAPLSGGSTPLGDMRNAIHKALASLLYLQPLGWKDFKPVWITDFPLFSPSNSSEPGQGGNAGLASTHHPFTSPKSDEDVDLLLTNPSQVIGDHYDLVINGEEIGGGSRRIHQAEMQEFIMRDILKMDDEHIGEFSHLLEALRSGCPPHAGIALGFDRLVAMIHASRTKKKTTLRDVIAFPKSGKGDDLMVKSPGPMTEDVLETYHLKLRE</sequence>
<dbReference type="PRINTS" id="PR01042">
    <property type="entry name" value="TRNASYNTHASP"/>
</dbReference>
<keyword evidence="5" id="KW-0648">Protein biosynthesis</keyword>
<dbReference type="InterPro" id="IPR002312">
    <property type="entry name" value="Asp/Asn-tRNA-synth_IIb"/>
</dbReference>
<evidence type="ECO:0000256" key="7">
    <source>
        <dbReference type="SAM" id="MobiDB-lite"/>
    </source>
</evidence>
<dbReference type="InterPro" id="IPR004364">
    <property type="entry name" value="Aa-tRNA-synt_II"/>
</dbReference>
<dbReference type="Pfam" id="PF00152">
    <property type="entry name" value="tRNA-synt_2"/>
    <property type="match status" value="1"/>
</dbReference>
<dbReference type="InterPro" id="IPR004115">
    <property type="entry name" value="GAD-like_sf"/>
</dbReference>
<evidence type="ECO:0000256" key="6">
    <source>
        <dbReference type="ARBA" id="ARBA00023146"/>
    </source>
</evidence>
<keyword evidence="2" id="KW-0436">Ligase</keyword>
<comment type="similarity">
    <text evidence="1">Belongs to the class-II aminoacyl-tRNA synthetase family. Type 1 subfamily.</text>
</comment>
<comment type="caution">
    <text evidence="9">The sequence shown here is derived from an EMBL/GenBank/DDBJ whole genome shotgun (WGS) entry which is preliminary data.</text>
</comment>
<dbReference type="GO" id="GO:0005739">
    <property type="term" value="C:mitochondrion"/>
    <property type="evidence" value="ECO:0007669"/>
    <property type="project" value="TreeGrafter"/>
</dbReference>
<keyword evidence="10" id="KW-1185">Reference proteome</keyword>
<feature type="region of interest" description="Disordered" evidence="7">
    <location>
        <begin position="455"/>
        <end position="479"/>
    </location>
</feature>
<dbReference type="Gene3D" id="3.30.1360.30">
    <property type="entry name" value="GAD-like domain"/>
    <property type="match status" value="1"/>
</dbReference>
<dbReference type="EMBL" id="CAJPDR010000025">
    <property type="protein sequence ID" value="CAF9907841.1"/>
    <property type="molecule type" value="Genomic_DNA"/>
</dbReference>
<evidence type="ECO:0000256" key="4">
    <source>
        <dbReference type="ARBA" id="ARBA00022840"/>
    </source>
</evidence>
<dbReference type="GO" id="GO:0006422">
    <property type="term" value="P:aspartyl-tRNA aminoacylation"/>
    <property type="evidence" value="ECO:0007669"/>
    <property type="project" value="TreeGrafter"/>
</dbReference>
<name>A0A8H3EIL9_9LECA</name>